<dbReference type="InterPro" id="IPR050900">
    <property type="entry name" value="Transposase_IS3/IS150/IS904"/>
</dbReference>
<accession>A0ABP8TP79</accession>
<reference evidence="4" key="1">
    <citation type="journal article" date="2019" name="Int. J. Syst. Evol. Microbiol.">
        <title>The Global Catalogue of Microorganisms (GCM) 10K type strain sequencing project: providing services to taxonomists for standard genome sequencing and annotation.</title>
        <authorList>
            <consortium name="The Broad Institute Genomics Platform"/>
            <consortium name="The Broad Institute Genome Sequencing Center for Infectious Disease"/>
            <person name="Wu L."/>
            <person name="Ma J."/>
        </authorList>
    </citation>
    <scope>NUCLEOTIDE SEQUENCE [LARGE SCALE GENOMIC DNA]</scope>
    <source>
        <strain evidence="4">JCM 17938</strain>
    </source>
</reference>
<proteinExistence type="predicted"/>
<dbReference type="Gene3D" id="3.30.420.10">
    <property type="entry name" value="Ribonuclease H-like superfamily/Ribonuclease H"/>
    <property type="match status" value="1"/>
</dbReference>
<dbReference type="PANTHER" id="PTHR46889">
    <property type="entry name" value="TRANSPOSASE INSF FOR INSERTION SEQUENCE IS3B-RELATED"/>
    <property type="match status" value="1"/>
</dbReference>
<organism evidence="3 4">
    <name type="scientific">Actinoallomurus liliacearum</name>
    <dbReference type="NCBI Taxonomy" id="1080073"/>
    <lineage>
        <taxon>Bacteria</taxon>
        <taxon>Bacillati</taxon>
        <taxon>Actinomycetota</taxon>
        <taxon>Actinomycetes</taxon>
        <taxon>Streptosporangiales</taxon>
        <taxon>Thermomonosporaceae</taxon>
        <taxon>Actinoallomurus</taxon>
    </lineage>
</organism>
<dbReference type="Pfam" id="PF00665">
    <property type="entry name" value="rve"/>
    <property type="match status" value="1"/>
</dbReference>
<dbReference type="InterPro" id="IPR036397">
    <property type="entry name" value="RNaseH_sf"/>
</dbReference>
<comment type="function">
    <text evidence="1">Involved in the transposition of the insertion sequence.</text>
</comment>
<dbReference type="InterPro" id="IPR048020">
    <property type="entry name" value="Transpos_IS3"/>
</dbReference>
<sequence>MAAEGLPIQTCCRVLNVSESGFFAWRTRAPSARALRHAWLLEQIRQAHAASSGVYGGRRVHAELTLGRGIAVGHGQIELLMHRAGIKGLPGHKRRRPVHQTPTAADLVDRKFARERPDQLWVTDITEHPTREGKVYCCVVLDTYSRRVVGWSIDSSQTSTLVTNALGMAIHNRRPAAGAVIHSDHGGAVHFLGLYPPRPRVRAGGIDGLDR</sequence>
<name>A0ABP8TP79_9ACTN</name>
<evidence type="ECO:0000313" key="3">
    <source>
        <dbReference type="EMBL" id="GAA4612950.1"/>
    </source>
</evidence>
<evidence type="ECO:0000256" key="1">
    <source>
        <dbReference type="ARBA" id="ARBA00002286"/>
    </source>
</evidence>
<keyword evidence="4" id="KW-1185">Reference proteome</keyword>
<dbReference type="InterPro" id="IPR012337">
    <property type="entry name" value="RNaseH-like_sf"/>
</dbReference>
<evidence type="ECO:0000259" key="2">
    <source>
        <dbReference type="PROSITE" id="PS50994"/>
    </source>
</evidence>
<dbReference type="PROSITE" id="PS50994">
    <property type="entry name" value="INTEGRASE"/>
    <property type="match status" value="1"/>
</dbReference>
<evidence type="ECO:0000313" key="4">
    <source>
        <dbReference type="Proteomes" id="UP001500212"/>
    </source>
</evidence>
<gene>
    <name evidence="3" type="ORF">GCM10023195_55840</name>
</gene>
<dbReference type="SUPFAM" id="SSF53098">
    <property type="entry name" value="Ribonuclease H-like"/>
    <property type="match status" value="1"/>
</dbReference>
<protein>
    <recommendedName>
        <fullName evidence="2">Integrase catalytic domain-containing protein</fullName>
    </recommendedName>
</protein>
<dbReference type="InterPro" id="IPR001584">
    <property type="entry name" value="Integrase_cat-core"/>
</dbReference>
<comment type="caution">
    <text evidence="3">The sequence shown here is derived from an EMBL/GenBank/DDBJ whole genome shotgun (WGS) entry which is preliminary data.</text>
</comment>
<feature type="domain" description="Integrase catalytic" evidence="2">
    <location>
        <begin position="113"/>
        <end position="211"/>
    </location>
</feature>
<dbReference type="Pfam" id="PF13276">
    <property type="entry name" value="HTH_21"/>
    <property type="match status" value="1"/>
</dbReference>
<dbReference type="PANTHER" id="PTHR46889:SF4">
    <property type="entry name" value="TRANSPOSASE INSO FOR INSERTION SEQUENCE ELEMENT IS911B-RELATED"/>
    <property type="match status" value="1"/>
</dbReference>
<dbReference type="EMBL" id="BAABHJ010000022">
    <property type="protein sequence ID" value="GAA4612950.1"/>
    <property type="molecule type" value="Genomic_DNA"/>
</dbReference>
<dbReference type="NCBIfam" id="NF033516">
    <property type="entry name" value="transpos_IS3"/>
    <property type="match status" value="1"/>
</dbReference>
<dbReference type="InterPro" id="IPR025948">
    <property type="entry name" value="HTH-like_dom"/>
</dbReference>
<dbReference type="Proteomes" id="UP001500212">
    <property type="component" value="Unassembled WGS sequence"/>
</dbReference>